<dbReference type="Gene3D" id="1.20.1260.10">
    <property type="match status" value="1"/>
</dbReference>
<protein>
    <submittedName>
        <fullName evidence="2">Putative outer membrane protein</fullName>
    </submittedName>
</protein>
<feature type="domain" description="DUF4142" evidence="1">
    <location>
        <begin position="27"/>
        <end position="161"/>
    </location>
</feature>
<dbReference type="Pfam" id="PF13628">
    <property type="entry name" value="DUF4142"/>
    <property type="match status" value="1"/>
</dbReference>
<gene>
    <name evidence="2" type="ORF">EDC17_103634</name>
</gene>
<comment type="caution">
    <text evidence="2">The sequence shown here is derived from an EMBL/GenBank/DDBJ whole genome shotgun (WGS) entry which is preliminary data.</text>
</comment>
<evidence type="ECO:0000313" key="3">
    <source>
        <dbReference type="Proteomes" id="UP000295197"/>
    </source>
</evidence>
<dbReference type="Proteomes" id="UP000295197">
    <property type="component" value="Unassembled WGS sequence"/>
</dbReference>
<dbReference type="AlphaFoldDB" id="A0A4R3VVX4"/>
<dbReference type="RefSeq" id="WP_132778372.1">
    <property type="nucleotide sequence ID" value="NZ_SMBZ01000036.1"/>
</dbReference>
<reference evidence="2 3" key="1">
    <citation type="submission" date="2019-03" db="EMBL/GenBank/DDBJ databases">
        <title>Genomic Encyclopedia of Type Strains, Phase IV (KMG-IV): sequencing the most valuable type-strain genomes for metagenomic binning, comparative biology and taxonomic classification.</title>
        <authorList>
            <person name="Goeker M."/>
        </authorList>
    </citation>
    <scope>NUCLEOTIDE SEQUENCE [LARGE SCALE GENOMIC DNA]</scope>
    <source>
        <strain evidence="2 3">DSM 22362</strain>
    </source>
</reference>
<dbReference type="EMBL" id="SMBZ01000036">
    <property type="protein sequence ID" value="TCV10189.1"/>
    <property type="molecule type" value="Genomic_DNA"/>
</dbReference>
<dbReference type="PANTHER" id="PTHR38593:SF1">
    <property type="entry name" value="BLR2558 PROTEIN"/>
    <property type="match status" value="1"/>
</dbReference>
<name>A0A4R3VVX4_9SPHI</name>
<dbReference type="OrthoDB" id="883203at2"/>
<dbReference type="InterPro" id="IPR025419">
    <property type="entry name" value="DUF4142"/>
</dbReference>
<evidence type="ECO:0000259" key="1">
    <source>
        <dbReference type="Pfam" id="PF13628"/>
    </source>
</evidence>
<evidence type="ECO:0000313" key="2">
    <source>
        <dbReference type="EMBL" id="TCV10189.1"/>
    </source>
</evidence>
<dbReference type="InterPro" id="IPR012347">
    <property type="entry name" value="Ferritin-like"/>
</dbReference>
<sequence>MKKMGLLGSLILGITFLFSFVQEDIASVVKKVHHDNMKEIMLATMAKEKASSEEIRNYANMLILDHTTMGDELATFAADQNIDLSGVRIEDSVLPLDSLQNLTPVQFDSWFKAKAIETHEATIGYFQSVIANMAIDNAEIKTWMESKLPGLKSHLSAAQGLSIAELPTDTTNVIIRQ</sequence>
<proteinExistence type="predicted"/>
<dbReference type="PANTHER" id="PTHR38593">
    <property type="entry name" value="BLR2558 PROTEIN"/>
    <property type="match status" value="1"/>
</dbReference>
<keyword evidence="3" id="KW-1185">Reference proteome</keyword>
<organism evidence="2 3">
    <name type="scientific">Sphingobacterium alimentarium</name>
    <dbReference type="NCBI Taxonomy" id="797292"/>
    <lineage>
        <taxon>Bacteria</taxon>
        <taxon>Pseudomonadati</taxon>
        <taxon>Bacteroidota</taxon>
        <taxon>Sphingobacteriia</taxon>
        <taxon>Sphingobacteriales</taxon>
        <taxon>Sphingobacteriaceae</taxon>
        <taxon>Sphingobacterium</taxon>
    </lineage>
</organism>
<accession>A0A4R3VVX4</accession>